<dbReference type="CDD" id="cd01097">
    <property type="entry name" value="Tetrahydromethanopterin_reductase"/>
    <property type="match status" value="1"/>
</dbReference>
<accession>A0A5Q2RLB6</accession>
<feature type="domain" description="Luciferase-like" evidence="2">
    <location>
        <begin position="12"/>
        <end position="295"/>
    </location>
</feature>
<keyword evidence="1 3" id="KW-0560">Oxidoreductase</keyword>
<sequence>MPSHAIKIGYTLSSEEHGPKDLVRFGAMAVEHGFDRIDISDHFHPWTDEQGQSPFVWSVMGALAQAAPDVRIGTGVTCPTVRIHPAIVAQAAATQSLLTGGGFFLGVGTGENLNEHVLGDRWPPADIRLSMLEEAVEVMRKLWTGDQVTHVGEHYRVENARLYTAPDGGSVPVYVSAFGPKAAELAGRIGDGLVTTSPDAEAVEGFRSAGGSGPAIAAAKACWAEDEAAARATVHRLWPNSGLPGELAQELPMPAHFEQASQLVTEDQAADGKPCGPDPEVHVASLRAFAEAGYDEVYIHQIGPEQEGFMRFYRDEVLPRL</sequence>
<reference evidence="3 4" key="1">
    <citation type="submission" date="2019-11" db="EMBL/GenBank/DDBJ databases">
        <authorList>
            <person name="He Y."/>
        </authorList>
    </citation>
    <scope>NUCLEOTIDE SEQUENCE [LARGE SCALE GENOMIC DNA]</scope>
    <source>
        <strain evidence="3 4">SCSIO 58843</strain>
    </source>
</reference>
<dbReference type="InterPro" id="IPR019945">
    <property type="entry name" value="F420_G6P_DH-rel"/>
</dbReference>
<keyword evidence="4" id="KW-1185">Reference proteome</keyword>
<dbReference type="AlphaFoldDB" id="A0A5Q2RLB6"/>
<gene>
    <name evidence="3" type="ORF">GH723_11785</name>
</gene>
<dbReference type="GO" id="GO:0016705">
    <property type="term" value="F:oxidoreductase activity, acting on paired donors, with incorporation or reduction of molecular oxygen"/>
    <property type="evidence" value="ECO:0007669"/>
    <property type="project" value="InterPro"/>
</dbReference>
<proteinExistence type="predicted"/>
<evidence type="ECO:0000256" key="1">
    <source>
        <dbReference type="ARBA" id="ARBA00023002"/>
    </source>
</evidence>
<dbReference type="InterPro" id="IPR036661">
    <property type="entry name" value="Luciferase-like_sf"/>
</dbReference>
<dbReference type="PANTHER" id="PTHR43244">
    <property type="match status" value="1"/>
</dbReference>
<dbReference type="EC" id="1.-.-.-" evidence="3"/>
<dbReference type="EMBL" id="CP045851">
    <property type="protein sequence ID" value="QGG95722.1"/>
    <property type="molecule type" value="Genomic_DNA"/>
</dbReference>
<dbReference type="Proteomes" id="UP000334019">
    <property type="component" value="Chromosome"/>
</dbReference>
<organism evidence="3 4">
    <name type="scientific">Actinomarinicola tropica</name>
    <dbReference type="NCBI Taxonomy" id="2789776"/>
    <lineage>
        <taxon>Bacteria</taxon>
        <taxon>Bacillati</taxon>
        <taxon>Actinomycetota</taxon>
        <taxon>Acidimicrobiia</taxon>
        <taxon>Acidimicrobiales</taxon>
        <taxon>Iamiaceae</taxon>
        <taxon>Actinomarinicola</taxon>
    </lineage>
</organism>
<dbReference type="NCBIfam" id="TIGR03557">
    <property type="entry name" value="F420_G6P_family"/>
    <property type="match status" value="1"/>
</dbReference>
<evidence type="ECO:0000259" key="2">
    <source>
        <dbReference type="Pfam" id="PF00296"/>
    </source>
</evidence>
<dbReference type="RefSeq" id="WP_153759828.1">
    <property type="nucleotide sequence ID" value="NZ_CP045851.1"/>
</dbReference>
<dbReference type="KEGG" id="atq:GH723_11785"/>
<protein>
    <submittedName>
        <fullName evidence="3">TIGR03557 family F420-dependent LLM class oxidoreductase</fullName>
        <ecNumber evidence="3">1.-.-.-</ecNumber>
    </submittedName>
</protein>
<name>A0A5Q2RLB6_9ACTN</name>
<dbReference type="PANTHER" id="PTHR43244:SF1">
    <property type="entry name" value="5,10-METHYLENETETRAHYDROMETHANOPTERIN REDUCTASE"/>
    <property type="match status" value="1"/>
</dbReference>
<evidence type="ECO:0000313" key="3">
    <source>
        <dbReference type="EMBL" id="QGG95722.1"/>
    </source>
</evidence>
<dbReference type="Pfam" id="PF00296">
    <property type="entry name" value="Bac_luciferase"/>
    <property type="match status" value="1"/>
</dbReference>
<dbReference type="InterPro" id="IPR050564">
    <property type="entry name" value="F420-G6PD/mer"/>
</dbReference>
<dbReference type="Gene3D" id="3.20.20.30">
    <property type="entry name" value="Luciferase-like domain"/>
    <property type="match status" value="1"/>
</dbReference>
<evidence type="ECO:0000313" key="4">
    <source>
        <dbReference type="Proteomes" id="UP000334019"/>
    </source>
</evidence>
<dbReference type="InterPro" id="IPR011251">
    <property type="entry name" value="Luciferase-like_dom"/>
</dbReference>
<dbReference type="SUPFAM" id="SSF51679">
    <property type="entry name" value="Bacterial luciferase-like"/>
    <property type="match status" value="1"/>
</dbReference>